<dbReference type="Proteomes" id="UP000271469">
    <property type="component" value="Chromosome"/>
</dbReference>
<protein>
    <submittedName>
        <fullName evidence="7">Carboxylesterase B</fullName>
        <ecNumber evidence="7">3.1.1.-</ecNumber>
    </submittedName>
</protein>
<gene>
    <name evidence="7" type="primary">caeB</name>
    <name evidence="7" type="ORF">D7316_00191</name>
</gene>
<dbReference type="Gene3D" id="3.40.50.1820">
    <property type="entry name" value="alpha/beta hydrolase"/>
    <property type="match status" value="1"/>
</dbReference>
<accession>A0A3G8JGH5</accession>
<reference evidence="7 8" key="1">
    <citation type="submission" date="2018-11" db="EMBL/GenBank/DDBJ databases">
        <title>Gordonia insulae sp. nov., isolated from an island soil.</title>
        <authorList>
            <person name="Kim Y.S."/>
            <person name="Kim S.B."/>
        </authorList>
    </citation>
    <scope>NUCLEOTIDE SEQUENCE [LARGE SCALE GENOMIC DNA]</scope>
    <source>
        <strain evidence="7 8">MMS17-SY073</strain>
    </source>
</reference>
<dbReference type="InterPro" id="IPR029058">
    <property type="entry name" value="AB_hydrolase_fold"/>
</dbReference>
<keyword evidence="8" id="KW-1185">Reference proteome</keyword>
<proteinExistence type="inferred from homology"/>
<dbReference type="InterPro" id="IPR013595">
    <property type="entry name" value="Pept_S33_TAP-like_C"/>
</dbReference>
<keyword evidence="2 4" id="KW-0732">Signal</keyword>
<keyword evidence="3 7" id="KW-0378">Hydrolase</keyword>
<dbReference type="EMBL" id="CP033972">
    <property type="protein sequence ID" value="AZG43622.1"/>
    <property type="molecule type" value="Genomic_DNA"/>
</dbReference>
<dbReference type="InterPro" id="IPR051601">
    <property type="entry name" value="Serine_prot/Carboxylest_S33"/>
</dbReference>
<dbReference type="SUPFAM" id="SSF53474">
    <property type="entry name" value="alpha/beta-Hydrolases"/>
    <property type="match status" value="1"/>
</dbReference>
<dbReference type="PANTHER" id="PTHR43248:SF29">
    <property type="entry name" value="TRIPEPTIDYL AMINOPEPTIDASE"/>
    <property type="match status" value="1"/>
</dbReference>
<dbReference type="GO" id="GO:0016787">
    <property type="term" value="F:hydrolase activity"/>
    <property type="evidence" value="ECO:0007669"/>
    <property type="project" value="UniProtKB-KW"/>
</dbReference>
<name>A0A3G8JGH5_9ACTN</name>
<comment type="similarity">
    <text evidence="1">Belongs to the peptidase S33 family.</text>
</comment>
<evidence type="ECO:0000259" key="6">
    <source>
        <dbReference type="Pfam" id="PF08386"/>
    </source>
</evidence>
<dbReference type="Pfam" id="PF08386">
    <property type="entry name" value="Abhydrolase_4"/>
    <property type="match status" value="1"/>
</dbReference>
<feature type="domain" description="Peptidase S33 tripeptidyl aminopeptidase-like C-terminal" evidence="6">
    <location>
        <begin position="417"/>
        <end position="510"/>
    </location>
</feature>
<dbReference type="KEGG" id="gom:D7316_00191"/>
<evidence type="ECO:0000256" key="1">
    <source>
        <dbReference type="ARBA" id="ARBA00010088"/>
    </source>
</evidence>
<dbReference type="Pfam" id="PF00561">
    <property type="entry name" value="Abhydrolase_1"/>
    <property type="match status" value="1"/>
</dbReference>
<organism evidence="7 8">
    <name type="scientific">Gordonia insulae</name>
    <dbReference type="NCBI Taxonomy" id="2420509"/>
    <lineage>
        <taxon>Bacteria</taxon>
        <taxon>Bacillati</taxon>
        <taxon>Actinomycetota</taxon>
        <taxon>Actinomycetes</taxon>
        <taxon>Mycobacteriales</taxon>
        <taxon>Gordoniaceae</taxon>
        <taxon>Gordonia</taxon>
    </lineage>
</organism>
<dbReference type="OrthoDB" id="3252468at2"/>
<evidence type="ECO:0000259" key="5">
    <source>
        <dbReference type="Pfam" id="PF00561"/>
    </source>
</evidence>
<evidence type="ECO:0000256" key="2">
    <source>
        <dbReference type="ARBA" id="ARBA00022729"/>
    </source>
</evidence>
<dbReference type="InterPro" id="IPR000073">
    <property type="entry name" value="AB_hydrolase_1"/>
</dbReference>
<evidence type="ECO:0000313" key="7">
    <source>
        <dbReference type="EMBL" id="AZG43622.1"/>
    </source>
</evidence>
<evidence type="ECO:0000256" key="3">
    <source>
        <dbReference type="ARBA" id="ARBA00022801"/>
    </source>
</evidence>
<evidence type="ECO:0000256" key="4">
    <source>
        <dbReference type="SAM" id="SignalP"/>
    </source>
</evidence>
<feature type="chain" id="PRO_5018198660" evidence="4">
    <location>
        <begin position="32"/>
        <end position="510"/>
    </location>
</feature>
<dbReference type="PROSITE" id="PS51257">
    <property type="entry name" value="PROKAR_LIPOPROTEIN"/>
    <property type="match status" value="1"/>
</dbReference>
<sequence length="510" mass="53604">MSSTARSMARRFPIVVLMLIAGVVASCGVPAADDDIGWRTCGTDDGVSVGSLPASLDGRVTCAHIENPLDPGDRSAGTISIAVARLQARGPREGTVVLNPGGPGGAGVAHLVATAPELAALGLADTHDIISFDPRGVGASRPSVRCRTDDERDAERAADFGDRTPAGIARIEAHQRLVAQRCRERTGEALLARVGTDFVVADLDRIRGALGIDKIAFVGHSYGTRIGIGYARQFPSHVAGLVLDGVVDPAEDPVEASLDQLRGFQVAFDAFADDCVRRPDCALGDRADEAVTNYQQLIRPLSDRPLRVGNRTLTGADAENGTVAALYQESSWARLRVALRRLADGAGADLLALADRFAGRDARGHYDASQDAFLAITCADQPSRSAERKVYDEFDRRARDVAPFRDDGRAGGHGPIGICESWTPAARSDAGPVSDGPFPPGVPRGLVVAATGDPATPYPTAVEFARRVGAGFIGVDAMAHTAVFRGNRCVDAAATAYLSDLTVPRGRLVC</sequence>
<dbReference type="EC" id="3.1.1.-" evidence="7"/>
<dbReference type="PANTHER" id="PTHR43248">
    <property type="entry name" value="2-SUCCINYL-6-HYDROXY-2,4-CYCLOHEXADIENE-1-CARBOXYLATE SYNTHASE"/>
    <property type="match status" value="1"/>
</dbReference>
<dbReference type="AlphaFoldDB" id="A0A3G8JGH5"/>
<evidence type="ECO:0000313" key="8">
    <source>
        <dbReference type="Proteomes" id="UP000271469"/>
    </source>
</evidence>
<feature type="signal peptide" evidence="4">
    <location>
        <begin position="1"/>
        <end position="31"/>
    </location>
</feature>
<dbReference type="RefSeq" id="WP_124706634.1">
    <property type="nucleotide sequence ID" value="NZ_CP033972.1"/>
</dbReference>
<feature type="domain" description="AB hydrolase-1" evidence="5">
    <location>
        <begin position="95"/>
        <end position="311"/>
    </location>
</feature>